<feature type="transmembrane region" description="Helical" evidence="5">
    <location>
        <begin position="241"/>
        <end position="261"/>
    </location>
</feature>
<keyword evidence="4 5" id="KW-0472">Membrane</keyword>
<proteinExistence type="predicted"/>
<feature type="transmembrane region" description="Helical" evidence="5">
    <location>
        <begin position="317"/>
        <end position="335"/>
    </location>
</feature>
<gene>
    <name evidence="9" type="ORF">HS1_001839</name>
</gene>
<feature type="transmembrane region" description="Helical" evidence="5">
    <location>
        <begin position="347"/>
        <end position="367"/>
    </location>
</feature>
<dbReference type="InterPro" id="IPR056739">
    <property type="entry name" value="NfeD_membrane"/>
</dbReference>
<dbReference type="SUPFAM" id="SSF52096">
    <property type="entry name" value="ClpP/crotonase"/>
    <property type="match status" value="1"/>
</dbReference>
<keyword evidence="3 5" id="KW-1133">Transmembrane helix</keyword>
<dbReference type="GO" id="GO:0016020">
    <property type="term" value="C:membrane"/>
    <property type="evidence" value="ECO:0007669"/>
    <property type="project" value="UniProtKB-SubCell"/>
</dbReference>
<dbReference type="InterPro" id="IPR012340">
    <property type="entry name" value="NA-bd_OB-fold"/>
</dbReference>
<dbReference type="FunFam" id="3.90.226.10:FF:000089">
    <property type="entry name" value="Membrane-bound serine protease"/>
    <property type="match status" value="1"/>
</dbReference>
<feature type="transmembrane region" description="Helical" evidence="5">
    <location>
        <begin position="268"/>
        <end position="287"/>
    </location>
</feature>
<protein>
    <submittedName>
        <fullName evidence="9">Serine protease</fullName>
    </submittedName>
</protein>
<evidence type="ECO:0000259" key="7">
    <source>
        <dbReference type="Pfam" id="PF24961"/>
    </source>
</evidence>
<name>A0A7U4QLN2_DESA2</name>
<dbReference type="Pfam" id="PF25145">
    <property type="entry name" value="NfeD1b_N"/>
    <property type="match status" value="1"/>
</dbReference>
<comment type="subcellular location">
    <subcellularLocation>
        <location evidence="1">Membrane</location>
        <topology evidence="1">Multi-pass membrane protein</topology>
    </subcellularLocation>
</comment>
<dbReference type="EMBL" id="CP013015">
    <property type="protein sequence ID" value="AMM41633.1"/>
    <property type="molecule type" value="Genomic_DNA"/>
</dbReference>
<dbReference type="Pfam" id="PF01957">
    <property type="entry name" value="NfeD"/>
    <property type="match status" value="1"/>
</dbReference>
<keyword evidence="10" id="KW-1185">Reference proteome</keyword>
<dbReference type="InterPro" id="IPR052165">
    <property type="entry name" value="Membrane_assoc_protease"/>
</dbReference>
<evidence type="ECO:0000313" key="10">
    <source>
        <dbReference type="Proteomes" id="UP000070560"/>
    </source>
</evidence>
<dbReference type="Gene3D" id="3.90.226.10">
    <property type="entry name" value="2-enoyl-CoA Hydratase, Chain A, domain 1"/>
    <property type="match status" value="1"/>
</dbReference>
<keyword evidence="9" id="KW-0378">Hydrolase</keyword>
<feature type="domain" description="NfeD1b N-terminal" evidence="8">
    <location>
        <begin position="36"/>
        <end position="197"/>
    </location>
</feature>
<evidence type="ECO:0000256" key="4">
    <source>
        <dbReference type="ARBA" id="ARBA00023136"/>
    </source>
</evidence>
<dbReference type="PANTHER" id="PTHR33507">
    <property type="entry name" value="INNER MEMBRANE PROTEIN YBBJ"/>
    <property type="match status" value="1"/>
</dbReference>
<evidence type="ECO:0000256" key="5">
    <source>
        <dbReference type="SAM" id="Phobius"/>
    </source>
</evidence>
<evidence type="ECO:0000259" key="8">
    <source>
        <dbReference type="Pfam" id="PF25145"/>
    </source>
</evidence>
<sequence length="436" mass="47239">MGGLKIIKKSARKVYLVLVFILVVVFYPHFSQANEVYLLEVEEIISPAVSELIATTLEKAKQNNSPFIIIQLDTPGGLATAMYQIVKGILNSPVPVIVYIAPSGARAASAGAIITLAAHISAMAPGTNIGAAHPVTLGTKIPEKMEEKVVNDMVAYVKSIAKKRGRNVKVAEKMVRKSVSLTASEALKQKVIDIMADSLPELLKKIKGRKVSTIVGKMVIPDENIQIKEIKGGLRYNILRILSNPNIAYLLMMIGLAGLYFELAHPGAVLPGVIGAISLILAFFAFQTLPVDYAGILLIILGIIFFILELKITSYGLLTVAAIFCYSLGSIMLFHQAPGYLRISWGVLWPTLALISGFFIGIITLVVKAQRARMKIGEQALIGEIGEVKEGIRPGEVGKIFVHGEYWNAESDQTILSGEKAEVIGVKGLKLIVRKK</sequence>
<accession>A0A7U4QLN2</accession>
<dbReference type="AlphaFoldDB" id="A0A7U4QLN2"/>
<feature type="transmembrane region" description="Helical" evidence="5">
    <location>
        <begin position="293"/>
        <end position="310"/>
    </location>
</feature>
<evidence type="ECO:0000313" key="9">
    <source>
        <dbReference type="EMBL" id="AMM41633.1"/>
    </source>
</evidence>
<dbReference type="SUPFAM" id="SSF141322">
    <property type="entry name" value="NfeD domain-like"/>
    <property type="match status" value="1"/>
</dbReference>
<reference evidence="9 10" key="1">
    <citation type="submission" date="2015-10" db="EMBL/GenBank/DDBJ databases">
        <title>Candidatus Desulfofervidus auxilii, a hydrogenotrophic sulfate-reducing bacterium involved in the thermophilic anaerobic oxidation of methane.</title>
        <authorList>
            <person name="Krukenberg V."/>
            <person name="Richter M."/>
            <person name="Wegener G."/>
        </authorList>
    </citation>
    <scope>NUCLEOTIDE SEQUENCE [LARGE SCALE GENOMIC DNA]</scope>
    <source>
        <strain evidence="9 10">HS1</strain>
    </source>
</reference>
<dbReference type="KEGG" id="daw:HS1_001839"/>
<evidence type="ECO:0000259" key="6">
    <source>
        <dbReference type="Pfam" id="PF01957"/>
    </source>
</evidence>
<feature type="domain" description="NfeD-like C-terminal" evidence="6">
    <location>
        <begin position="379"/>
        <end position="435"/>
    </location>
</feature>
<dbReference type="GO" id="GO:0008233">
    <property type="term" value="F:peptidase activity"/>
    <property type="evidence" value="ECO:0007669"/>
    <property type="project" value="UniProtKB-KW"/>
</dbReference>
<dbReference type="Gene3D" id="2.40.50.140">
    <property type="entry name" value="Nucleic acid-binding proteins"/>
    <property type="match status" value="1"/>
</dbReference>
<dbReference type="InterPro" id="IPR029045">
    <property type="entry name" value="ClpP/crotonase-like_dom_sf"/>
</dbReference>
<keyword evidence="2 5" id="KW-0812">Transmembrane</keyword>
<evidence type="ECO:0000256" key="1">
    <source>
        <dbReference type="ARBA" id="ARBA00004141"/>
    </source>
</evidence>
<dbReference type="InterPro" id="IPR002810">
    <property type="entry name" value="NfeD-like_C"/>
</dbReference>
<dbReference type="CDD" id="cd07020">
    <property type="entry name" value="Clp_protease_NfeD_1"/>
    <property type="match status" value="1"/>
</dbReference>
<feature type="domain" description="NfeD integral membrane" evidence="7">
    <location>
        <begin position="246"/>
        <end position="363"/>
    </location>
</feature>
<organism evidence="9 10">
    <name type="scientific">Desulfofervidus auxilii</name>
    <dbReference type="NCBI Taxonomy" id="1621989"/>
    <lineage>
        <taxon>Bacteria</taxon>
        <taxon>Pseudomonadati</taxon>
        <taxon>Thermodesulfobacteriota</taxon>
        <taxon>Candidatus Desulfofervidia</taxon>
        <taxon>Candidatus Desulfofervidales</taxon>
        <taxon>Candidatus Desulfofervidaceae</taxon>
        <taxon>Candidatus Desulfofervidus</taxon>
    </lineage>
</organism>
<dbReference type="PANTHER" id="PTHR33507:SF4">
    <property type="entry name" value="NODULATION COMPETITIVENESS PROTEIN NFED"/>
    <property type="match status" value="1"/>
</dbReference>
<dbReference type="InterPro" id="IPR056738">
    <property type="entry name" value="NfeD1b_N"/>
</dbReference>
<dbReference type="Pfam" id="PF24961">
    <property type="entry name" value="NfeD_membrane"/>
    <property type="match status" value="1"/>
</dbReference>
<keyword evidence="9" id="KW-0645">Protease</keyword>
<evidence type="ECO:0000256" key="3">
    <source>
        <dbReference type="ARBA" id="ARBA00022989"/>
    </source>
</evidence>
<dbReference type="GO" id="GO:0006508">
    <property type="term" value="P:proteolysis"/>
    <property type="evidence" value="ECO:0007669"/>
    <property type="project" value="UniProtKB-KW"/>
</dbReference>
<dbReference type="Proteomes" id="UP000070560">
    <property type="component" value="Chromosome"/>
</dbReference>
<evidence type="ECO:0000256" key="2">
    <source>
        <dbReference type="ARBA" id="ARBA00022692"/>
    </source>
</evidence>